<comment type="caution">
    <text evidence="2">The sequence shown here is derived from an EMBL/GenBank/DDBJ whole genome shotgun (WGS) entry which is preliminary data.</text>
</comment>
<dbReference type="Proteomes" id="UP000010953">
    <property type="component" value="Unassembled WGS sequence"/>
</dbReference>
<dbReference type="InterPro" id="IPR034660">
    <property type="entry name" value="DinB/YfiT-like"/>
</dbReference>
<dbReference type="InterPro" id="IPR024344">
    <property type="entry name" value="MDMPI_metal-binding"/>
</dbReference>
<dbReference type="RefSeq" id="WP_008630565.1">
    <property type="nucleotide sequence ID" value="NZ_AMZY02000018.1"/>
</dbReference>
<dbReference type="SUPFAM" id="SSF109854">
    <property type="entry name" value="DinB/YfiT-like putative metalloenzymes"/>
    <property type="match status" value="1"/>
</dbReference>
<dbReference type="EMBL" id="AMZY02000018">
    <property type="protein sequence ID" value="EMS31787.1"/>
    <property type="molecule type" value="Genomic_DNA"/>
</dbReference>
<dbReference type="STRING" id="1239962.C943_02058"/>
<accession>M7XTH5</accession>
<evidence type="ECO:0000259" key="1">
    <source>
        <dbReference type="Pfam" id="PF11716"/>
    </source>
</evidence>
<reference evidence="2" key="1">
    <citation type="submission" date="2013-01" db="EMBL/GenBank/DDBJ databases">
        <title>Genome assembly of Mariniradius saccharolyticus AK6.</title>
        <authorList>
            <person name="Vaidya B."/>
            <person name="Khatri I."/>
            <person name="Tanuku N.R.S."/>
            <person name="Subramanian S."/>
            <person name="Pinnaka A."/>
        </authorList>
    </citation>
    <scope>NUCLEOTIDE SEQUENCE [LARGE SCALE GENOMIC DNA]</scope>
    <source>
        <strain evidence="2">AK6</strain>
    </source>
</reference>
<dbReference type="eggNOG" id="COG2318">
    <property type="taxonomic scope" value="Bacteria"/>
</dbReference>
<keyword evidence="3" id="KW-1185">Reference proteome</keyword>
<gene>
    <name evidence="2" type="ORF">C943_02058</name>
</gene>
<dbReference type="AlphaFoldDB" id="M7XTH5"/>
<sequence length="319" mass="36845">MKARVFWKKDSTSAKFLRVNSFYDKKGFIIQRDKVYFVNQDIILAMIQTSHLFPVLDEKLIQLLRSLNSEDWERKTISPKWTIKDIAAHLLDGNIRSLSMLRDGYYGEKPEKVNSYADLLDFLNGLNTDWVKAMRRVSPRLLVDLLEITGKAYCAHIASLPPLEPAAFSVAWAGEDVSLNWFHVAREYTEKWHHQQQIRLAVDLESELFQAELYRPYLETSMLALPHHYRKMEAEDNTLIKIQVRGEGGGDWWLIRKTDAWELVIHPDKMPDAAVSIPGEIAWRIFTKGITKEEAKLLVEISGQKHLGEHILSMLAVMA</sequence>
<feature type="domain" description="Mycothiol-dependent maleylpyruvate isomerase metal-binding" evidence="1">
    <location>
        <begin position="57"/>
        <end position="198"/>
    </location>
</feature>
<proteinExistence type="predicted"/>
<organism evidence="2 3">
    <name type="scientific">Mariniradius saccharolyticus AK6</name>
    <dbReference type="NCBI Taxonomy" id="1239962"/>
    <lineage>
        <taxon>Bacteria</taxon>
        <taxon>Pseudomonadati</taxon>
        <taxon>Bacteroidota</taxon>
        <taxon>Cytophagia</taxon>
        <taxon>Cytophagales</taxon>
        <taxon>Cyclobacteriaceae</taxon>
        <taxon>Mariniradius</taxon>
    </lineage>
</organism>
<protein>
    <recommendedName>
        <fullName evidence="1">Mycothiol-dependent maleylpyruvate isomerase metal-binding domain-containing protein</fullName>
    </recommendedName>
</protein>
<dbReference type="GO" id="GO:0046872">
    <property type="term" value="F:metal ion binding"/>
    <property type="evidence" value="ECO:0007669"/>
    <property type="project" value="InterPro"/>
</dbReference>
<dbReference type="Pfam" id="PF11716">
    <property type="entry name" value="MDMPI_N"/>
    <property type="match status" value="1"/>
</dbReference>
<dbReference type="InParanoid" id="M7XTH5"/>
<evidence type="ECO:0000313" key="2">
    <source>
        <dbReference type="EMBL" id="EMS31787.1"/>
    </source>
</evidence>
<evidence type="ECO:0000313" key="3">
    <source>
        <dbReference type="Proteomes" id="UP000010953"/>
    </source>
</evidence>
<name>M7XTH5_9BACT</name>
<dbReference type="Gene3D" id="1.20.120.450">
    <property type="entry name" value="dinb family like domain"/>
    <property type="match status" value="1"/>
</dbReference>